<gene>
    <name evidence="2" type="ORF">EHS25_002071</name>
</gene>
<reference evidence="2 3" key="1">
    <citation type="submission" date="2018-11" db="EMBL/GenBank/DDBJ databases">
        <title>Genome sequence of Saitozyma podzolica DSM 27192.</title>
        <authorList>
            <person name="Aliyu H."/>
            <person name="Gorte O."/>
            <person name="Ochsenreither K."/>
        </authorList>
    </citation>
    <scope>NUCLEOTIDE SEQUENCE [LARGE SCALE GENOMIC DNA]</scope>
    <source>
        <strain evidence="2 3">DSM 27192</strain>
    </source>
</reference>
<dbReference type="EMBL" id="RSCD01000013">
    <property type="protein sequence ID" value="RSH89521.1"/>
    <property type="molecule type" value="Genomic_DNA"/>
</dbReference>
<comment type="caution">
    <text evidence="2">The sequence shown here is derived from an EMBL/GenBank/DDBJ whole genome shotgun (WGS) entry which is preliminary data.</text>
</comment>
<accession>A0A427YEC7</accession>
<evidence type="ECO:0000256" key="1">
    <source>
        <dbReference type="SAM" id="MobiDB-lite"/>
    </source>
</evidence>
<dbReference type="OrthoDB" id="10469648at2759"/>
<organism evidence="2 3">
    <name type="scientific">Saitozyma podzolica</name>
    <dbReference type="NCBI Taxonomy" id="1890683"/>
    <lineage>
        <taxon>Eukaryota</taxon>
        <taxon>Fungi</taxon>
        <taxon>Dikarya</taxon>
        <taxon>Basidiomycota</taxon>
        <taxon>Agaricomycotina</taxon>
        <taxon>Tremellomycetes</taxon>
        <taxon>Tremellales</taxon>
        <taxon>Trimorphomycetaceae</taxon>
        <taxon>Saitozyma</taxon>
    </lineage>
</organism>
<proteinExistence type="predicted"/>
<sequence>MPKPKNPRSDAPSSSSTAAASGDMYALRFEDQTRLDALRSAFYDNAQSGSLVLDSQGDNMGGKATFSVEVPCIVRKTTHINGDIGSLIAFEAEAKALLDVELTSSIATFSLPPGRYPSTVLLSMF</sequence>
<dbReference type="Proteomes" id="UP000279259">
    <property type="component" value="Unassembled WGS sequence"/>
</dbReference>
<feature type="compositionally biased region" description="Low complexity" evidence="1">
    <location>
        <begin position="9"/>
        <end position="20"/>
    </location>
</feature>
<dbReference type="AlphaFoldDB" id="A0A427YEC7"/>
<keyword evidence="3" id="KW-1185">Reference proteome</keyword>
<protein>
    <submittedName>
        <fullName evidence="2">Uncharacterized protein</fullName>
    </submittedName>
</protein>
<feature type="region of interest" description="Disordered" evidence="1">
    <location>
        <begin position="1"/>
        <end position="20"/>
    </location>
</feature>
<evidence type="ECO:0000313" key="2">
    <source>
        <dbReference type="EMBL" id="RSH89521.1"/>
    </source>
</evidence>
<evidence type="ECO:0000313" key="3">
    <source>
        <dbReference type="Proteomes" id="UP000279259"/>
    </source>
</evidence>
<name>A0A427YEC7_9TREE</name>